<organism evidence="2 3">
    <name type="scientific">Lithocarpus litseifolius</name>
    <dbReference type="NCBI Taxonomy" id="425828"/>
    <lineage>
        <taxon>Eukaryota</taxon>
        <taxon>Viridiplantae</taxon>
        <taxon>Streptophyta</taxon>
        <taxon>Embryophyta</taxon>
        <taxon>Tracheophyta</taxon>
        <taxon>Spermatophyta</taxon>
        <taxon>Magnoliopsida</taxon>
        <taxon>eudicotyledons</taxon>
        <taxon>Gunneridae</taxon>
        <taxon>Pentapetalae</taxon>
        <taxon>rosids</taxon>
        <taxon>fabids</taxon>
        <taxon>Fagales</taxon>
        <taxon>Fagaceae</taxon>
        <taxon>Lithocarpus</taxon>
    </lineage>
</organism>
<evidence type="ECO:0000313" key="3">
    <source>
        <dbReference type="Proteomes" id="UP001459277"/>
    </source>
</evidence>
<evidence type="ECO:0000313" key="2">
    <source>
        <dbReference type="EMBL" id="KAL0006775.1"/>
    </source>
</evidence>
<comment type="caution">
    <text evidence="2">The sequence shown here is derived from an EMBL/GenBank/DDBJ whole genome shotgun (WGS) entry which is preliminary data.</text>
</comment>
<gene>
    <name evidence="2" type="ORF">SO802_008277</name>
</gene>
<name>A0AAW2DC33_9ROSI</name>
<feature type="transmembrane region" description="Helical" evidence="1">
    <location>
        <begin position="59"/>
        <end position="76"/>
    </location>
</feature>
<sequence length="99" mass="11243">MAKFSHLCLSFDKDARAISPSKLERKKEKGRGGVGVCRGEENPRMHLLLRCRRSGEIKLLIFFCGFGFCSLCLLLLLKGISFIRILCLGFHVGDLFLYF</sequence>
<evidence type="ECO:0000256" key="1">
    <source>
        <dbReference type="SAM" id="Phobius"/>
    </source>
</evidence>
<keyword evidence="1" id="KW-1133">Transmembrane helix</keyword>
<keyword evidence="1" id="KW-0472">Membrane</keyword>
<dbReference type="EMBL" id="JAZDWU010000003">
    <property type="protein sequence ID" value="KAL0006775.1"/>
    <property type="molecule type" value="Genomic_DNA"/>
</dbReference>
<reference evidence="2 3" key="1">
    <citation type="submission" date="2024-01" db="EMBL/GenBank/DDBJ databases">
        <title>A telomere-to-telomere, gap-free genome of sweet tea (Lithocarpus litseifolius).</title>
        <authorList>
            <person name="Zhou J."/>
        </authorList>
    </citation>
    <scope>NUCLEOTIDE SEQUENCE [LARGE SCALE GENOMIC DNA]</scope>
    <source>
        <strain evidence="2">Zhou-2022a</strain>
        <tissue evidence="2">Leaf</tissue>
    </source>
</reference>
<keyword evidence="1" id="KW-0812">Transmembrane</keyword>
<keyword evidence="3" id="KW-1185">Reference proteome</keyword>
<protein>
    <recommendedName>
        <fullName evidence="4">Transmembrane protein</fullName>
    </recommendedName>
</protein>
<dbReference type="AlphaFoldDB" id="A0AAW2DC33"/>
<accession>A0AAW2DC33</accession>
<evidence type="ECO:0008006" key="4">
    <source>
        <dbReference type="Google" id="ProtNLM"/>
    </source>
</evidence>
<proteinExistence type="predicted"/>
<dbReference type="Proteomes" id="UP001459277">
    <property type="component" value="Unassembled WGS sequence"/>
</dbReference>